<proteinExistence type="predicted"/>
<comment type="caution">
    <text evidence="2">The sequence shown here is derived from an EMBL/GenBank/DDBJ whole genome shotgun (WGS) entry which is preliminary data.</text>
</comment>
<evidence type="ECO:0000256" key="1">
    <source>
        <dbReference type="SAM" id="MobiDB-lite"/>
    </source>
</evidence>
<evidence type="ECO:0000313" key="3">
    <source>
        <dbReference type="Proteomes" id="UP001516400"/>
    </source>
</evidence>
<organism evidence="2 3">
    <name type="scientific">Cryptolaemus montrouzieri</name>
    <dbReference type="NCBI Taxonomy" id="559131"/>
    <lineage>
        <taxon>Eukaryota</taxon>
        <taxon>Metazoa</taxon>
        <taxon>Ecdysozoa</taxon>
        <taxon>Arthropoda</taxon>
        <taxon>Hexapoda</taxon>
        <taxon>Insecta</taxon>
        <taxon>Pterygota</taxon>
        <taxon>Neoptera</taxon>
        <taxon>Endopterygota</taxon>
        <taxon>Coleoptera</taxon>
        <taxon>Polyphaga</taxon>
        <taxon>Cucujiformia</taxon>
        <taxon>Coccinelloidea</taxon>
        <taxon>Coccinellidae</taxon>
        <taxon>Scymninae</taxon>
        <taxon>Scymnini</taxon>
        <taxon>Cryptolaemus</taxon>
    </lineage>
</organism>
<feature type="region of interest" description="Disordered" evidence="1">
    <location>
        <begin position="29"/>
        <end position="54"/>
    </location>
</feature>
<keyword evidence="3" id="KW-1185">Reference proteome</keyword>
<sequence length="137" mass="16428">MKQEMKKQIMEQHKKELETLKAHNAKMMKEMEARSEKKLTEVEEKYEKQNNEMEKKYESNIKDVEDKYRRELKEKDDEIGRLEDIIQKECSRFCPTAGHEIFSSPLNLWLQDPPDCDRLNKFENIYISQVAVKSTVL</sequence>
<protein>
    <submittedName>
        <fullName evidence="2">Uncharacterized protein</fullName>
    </submittedName>
</protein>
<dbReference type="Proteomes" id="UP001516400">
    <property type="component" value="Unassembled WGS sequence"/>
</dbReference>
<reference evidence="2 3" key="1">
    <citation type="journal article" date="2021" name="BMC Biol.">
        <title>Horizontally acquired antibacterial genes associated with adaptive radiation of ladybird beetles.</title>
        <authorList>
            <person name="Li H.S."/>
            <person name="Tang X.F."/>
            <person name="Huang Y.H."/>
            <person name="Xu Z.Y."/>
            <person name="Chen M.L."/>
            <person name="Du X.Y."/>
            <person name="Qiu B.Y."/>
            <person name="Chen P.T."/>
            <person name="Zhang W."/>
            <person name="Slipinski A."/>
            <person name="Escalona H.E."/>
            <person name="Waterhouse R.M."/>
            <person name="Zwick A."/>
            <person name="Pang H."/>
        </authorList>
    </citation>
    <scope>NUCLEOTIDE SEQUENCE [LARGE SCALE GENOMIC DNA]</scope>
    <source>
        <strain evidence="2">SYSU2018</strain>
    </source>
</reference>
<gene>
    <name evidence="2" type="ORF">HHI36_014678</name>
</gene>
<name>A0ABD2N3J6_9CUCU</name>
<dbReference type="AlphaFoldDB" id="A0ABD2N3J6"/>
<accession>A0ABD2N3J6</accession>
<evidence type="ECO:0000313" key="2">
    <source>
        <dbReference type="EMBL" id="KAL3273224.1"/>
    </source>
</evidence>
<dbReference type="EMBL" id="JABFTP020000062">
    <property type="protein sequence ID" value="KAL3273224.1"/>
    <property type="molecule type" value="Genomic_DNA"/>
</dbReference>